<dbReference type="SMART" id="SM00401">
    <property type="entry name" value="ZnF_GATA"/>
    <property type="match status" value="2"/>
</dbReference>
<feature type="region of interest" description="Disordered" evidence="12">
    <location>
        <begin position="25"/>
        <end position="54"/>
    </location>
</feature>
<dbReference type="PANTHER" id="PTHR10071">
    <property type="entry name" value="TRANSCRIPTION FACTOR GATA FAMILY MEMBER"/>
    <property type="match status" value="1"/>
</dbReference>
<feature type="chain" id="PRO_5026922409" evidence="13">
    <location>
        <begin position="22"/>
        <end position="568"/>
    </location>
</feature>
<keyword evidence="15" id="KW-1185">Reference proteome</keyword>
<feature type="region of interest" description="Disordered" evidence="12">
    <location>
        <begin position="118"/>
        <end position="141"/>
    </location>
</feature>
<dbReference type="GO" id="GO:0008270">
    <property type="term" value="F:zinc ion binding"/>
    <property type="evidence" value="ECO:0007669"/>
    <property type="project" value="UniProtKB-KW"/>
</dbReference>
<feature type="domain" description="GATA-type" evidence="14">
    <location>
        <begin position="320"/>
        <end position="374"/>
    </location>
</feature>
<dbReference type="RefSeq" id="XP_030754825.1">
    <property type="nucleotide sequence ID" value="XM_030898965.1"/>
</dbReference>
<gene>
    <name evidence="16" type="primary">LOC115881477</name>
</gene>
<sequence length="568" mass="62165">MTLTGWNVCLSFVYTIQGVQQQYGDEQQQAGGAQYSPASQHEGADLSPHSRSTTPLEFTGATVVYPAGAATEQQAHQDHHQQQQQDNYHTLIRADNGTYFRLDEVPIDATGAFLHLSQATPNSNGNSPYNSESPSPTSPNRTTGYTNLGIAVAPSSDDQQQHTIIEASTAQLTQLTSHISYTGELDSSGVPNTISSSIYSRNTPHYNNTMHYYNTGSPDLHTQNQMWQNAGVALGTTLPGEDYQKTATSAANALPAFNRLPTFQTAPRSTTSYPTATAYTEYAAYPDQTGAYNITSPTSSRNRMSAASTLSAIGGPAEYFTEGRECVNCGAIDTPLWRRDGTGHYLCNACGLYHKMNGMNRPLVKQPRRLSASRRAGLTCSNCHTVTTSLWRRNTIGEPVCNACGLYFKLHSVNRPLSMKKDTIQTRKRKPKGSKSGQSNNGGQIAQRHGINNNRIKVEKIVKIESSLDQFGLTHLQQTTPTNFLYNQGYQRLSPTYSSQSPQNLTQADYSVLHHNTSPSPQSNTSDLHSESPHSPLILHNNNNNNNGKVLINGEHTYERPTVVSISS</sequence>
<feature type="region of interest" description="Disordered" evidence="12">
    <location>
        <begin position="513"/>
        <end position="556"/>
    </location>
</feature>
<evidence type="ECO:0000256" key="7">
    <source>
        <dbReference type="ARBA" id="ARBA00023125"/>
    </source>
</evidence>
<evidence type="ECO:0000256" key="12">
    <source>
        <dbReference type="SAM" id="MobiDB-lite"/>
    </source>
</evidence>
<evidence type="ECO:0000256" key="4">
    <source>
        <dbReference type="ARBA" id="ARBA00022771"/>
    </source>
</evidence>
<evidence type="ECO:0000256" key="11">
    <source>
        <dbReference type="PROSITE-ProRule" id="PRU00094"/>
    </source>
</evidence>
<dbReference type="Gene3D" id="3.30.50.10">
    <property type="entry name" value="Erythroid Transcription Factor GATA-1, subunit A"/>
    <property type="match status" value="2"/>
</dbReference>
<evidence type="ECO:0000256" key="5">
    <source>
        <dbReference type="ARBA" id="ARBA00022833"/>
    </source>
</evidence>
<dbReference type="CDD" id="cd00202">
    <property type="entry name" value="ZnF_GATA"/>
    <property type="match status" value="2"/>
</dbReference>
<evidence type="ECO:0000256" key="10">
    <source>
        <dbReference type="ARBA" id="ARBA00023242"/>
    </source>
</evidence>
<keyword evidence="6" id="KW-0805">Transcription regulation</keyword>
<evidence type="ECO:0000256" key="13">
    <source>
        <dbReference type="SAM" id="SignalP"/>
    </source>
</evidence>
<dbReference type="PROSITE" id="PS50114">
    <property type="entry name" value="GATA_ZN_FINGER_2"/>
    <property type="match status" value="2"/>
</dbReference>
<evidence type="ECO:0000256" key="2">
    <source>
        <dbReference type="ARBA" id="ARBA00022723"/>
    </source>
</evidence>
<keyword evidence="7" id="KW-0238">DNA-binding</keyword>
<dbReference type="KEGG" id="soy:115881477"/>
<keyword evidence="13" id="KW-0732">Signal</keyword>
<evidence type="ECO:0000256" key="8">
    <source>
        <dbReference type="ARBA" id="ARBA00023159"/>
    </source>
</evidence>
<dbReference type="GO" id="GO:0005634">
    <property type="term" value="C:nucleus"/>
    <property type="evidence" value="ECO:0007669"/>
    <property type="project" value="UniProtKB-SubCell"/>
</dbReference>
<dbReference type="GO" id="GO:0045944">
    <property type="term" value="P:positive regulation of transcription by RNA polymerase II"/>
    <property type="evidence" value="ECO:0007669"/>
    <property type="project" value="TreeGrafter"/>
</dbReference>
<evidence type="ECO:0000313" key="16">
    <source>
        <dbReference type="RefSeq" id="XP_030754825.1"/>
    </source>
</evidence>
<keyword evidence="10" id="KW-0539">Nucleus</keyword>
<evidence type="ECO:0000259" key="14">
    <source>
        <dbReference type="PROSITE" id="PS50114"/>
    </source>
</evidence>
<dbReference type="SUPFAM" id="SSF57716">
    <property type="entry name" value="Glucocorticoid receptor-like (DNA-binding domain)"/>
    <property type="match status" value="2"/>
</dbReference>
<dbReference type="Proteomes" id="UP000504635">
    <property type="component" value="Unplaced"/>
</dbReference>
<dbReference type="PANTHER" id="PTHR10071:SF337">
    <property type="entry name" value="GATA-BINDING FACTOR A"/>
    <property type="match status" value="1"/>
</dbReference>
<keyword evidence="5" id="KW-0862">Zinc</keyword>
<keyword evidence="2" id="KW-0479">Metal-binding</keyword>
<accession>A0A6J2XVP3</accession>
<evidence type="ECO:0000256" key="1">
    <source>
        <dbReference type="ARBA" id="ARBA00004123"/>
    </source>
</evidence>
<evidence type="ECO:0000256" key="6">
    <source>
        <dbReference type="ARBA" id="ARBA00023015"/>
    </source>
</evidence>
<dbReference type="InterPro" id="IPR039355">
    <property type="entry name" value="Transcription_factor_GATA"/>
</dbReference>
<feature type="region of interest" description="Disordered" evidence="12">
    <location>
        <begin position="419"/>
        <end position="452"/>
    </location>
</feature>
<dbReference type="InterPro" id="IPR013088">
    <property type="entry name" value="Znf_NHR/GATA"/>
</dbReference>
<dbReference type="OrthoDB" id="515401at2759"/>
<dbReference type="GO" id="GO:0000981">
    <property type="term" value="F:DNA-binding transcription factor activity, RNA polymerase II-specific"/>
    <property type="evidence" value="ECO:0007669"/>
    <property type="project" value="TreeGrafter"/>
</dbReference>
<dbReference type="InterPro" id="IPR000679">
    <property type="entry name" value="Znf_GATA"/>
</dbReference>
<evidence type="ECO:0000313" key="15">
    <source>
        <dbReference type="Proteomes" id="UP000504635"/>
    </source>
</evidence>
<dbReference type="GO" id="GO:0045165">
    <property type="term" value="P:cell fate commitment"/>
    <property type="evidence" value="ECO:0007669"/>
    <property type="project" value="TreeGrafter"/>
</dbReference>
<feature type="signal peptide" evidence="13">
    <location>
        <begin position="1"/>
        <end position="21"/>
    </location>
</feature>
<dbReference type="FunFam" id="3.30.50.10:FF:000001">
    <property type="entry name" value="GATA transcription factor (GATAd)"/>
    <property type="match status" value="1"/>
</dbReference>
<comment type="subcellular location">
    <subcellularLocation>
        <location evidence="1">Nucleus</location>
    </subcellularLocation>
</comment>
<organism evidence="15 16">
    <name type="scientific">Sitophilus oryzae</name>
    <name type="common">Rice weevil</name>
    <name type="synonym">Curculio oryzae</name>
    <dbReference type="NCBI Taxonomy" id="7048"/>
    <lineage>
        <taxon>Eukaryota</taxon>
        <taxon>Metazoa</taxon>
        <taxon>Ecdysozoa</taxon>
        <taxon>Arthropoda</taxon>
        <taxon>Hexapoda</taxon>
        <taxon>Insecta</taxon>
        <taxon>Pterygota</taxon>
        <taxon>Neoptera</taxon>
        <taxon>Endopterygota</taxon>
        <taxon>Coleoptera</taxon>
        <taxon>Polyphaga</taxon>
        <taxon>Cucujiformia</taxon>
        <taxon>Curculionidae</taxon>
        <taxon>Dryophthorinae</taxon>
        <taxon>Sitophilus</taxon>
    </lineage>
</organism>
<feature type="domain" description="GATA-type" evidence="14">
    <location>
        <begin position="374"/>
        <end position="427"/>
    </location>
</feature>
<reference evidence="16" key="1">
    <citation type="submission" date="2025-08" db="UniProtKB">
        <authorList>
            <consortium name="RefSeq"/>
        </authorList>
    </citation>
    <scope>IDENTIFICATION</scope>
    <source>
        <tissue evidence="16">Gonads</tissue>
    </source>
</reference>
<name>A0A6J2XVP3_SITOR</name>
<feature type="compositionally biased region" description="Low complexity" evidence="12">
    <location>
        <begin position="25"/>
        <end position="35"/>
    </location>
</feature>
<keyword evidence="8" id="KW-0010">Activator</keyword>
<proteinExistence type="predicted"/>
<feature type="compositionally biased region" description="Polar residues" evidence="12">
    <location>
        <begin position="513"/>
        <end position="527"/>
    </location>
</feature>
<feature type="compositionally biased region" description="Low complexity" evidence="12">
    <location>
        <begin position="434"/>
        <end position="444"/>
    </location>
</feature>
<dbReference type="PROSITE" id="PS00344">
    <property type="entry name" value="GATA_ZN_FINGER_1"/>
    <property type="match status" value="2"/>
</dbReference>
<dbReference type="Pfam" id="PF00320">
    <property type="entry name" value="GATA"/>
    <property type="match status" value="2"/>
</dbReference>
<dbReference type="FunFam" id="3.30.50.10:FF:000032">
    <property type="entry name" value="Transcription factor GATA-3"/>
    <property type="match status" value="1"/>
</dbReference>
<dbReference type="GO" id="GO:0000122">
    <property type="term" value="P:negative regulation of transcription by RNA polymerase II"/>
    <property type="evidence" value="ECO:0007669"/>
    <property type="project" value="TreeGrafter"/>
</dbReference>
<keyword evidence="9" id="KW-0804">Transcription</keyword>
<keyword evidence="4 11" id="KW-0863">Zinc-finger</keyword>
<evidence type="ECO:0000256" key="3">
    <source>
        <dbReference type="ARBA" id="ARBA00022737"/>
    </source>
</evidence>
<dbReference type="GeneID" id="115881477"/>
<dbReference type="AlphaFoldDB" id="A0A6J2XVP3"/>
<keyword evidence="3" id="KW-0677">Repeat</keyword>
<evidence type="ECO:0000256" key="9">
    <source>
        <dbReference type="ARBA" id="ARBA00023163"/>
    </source>
</evidence>
<protein>
    <submittedName>
        <fullName evidence="16">Transcription factor GATA-4-like isoform X1</fullName>
    </submittedName>
</protein>
<dbReference type="InParanoid" id="A0A6J2XVP3"/>
<dbReference type="GO" id="GO:0000978">
    <property type="term" value="F:RNA polymerase II cis-regulatory region sequence-specific DNA binding"/>
    <property type="evidence" value="ECO:0007669"/>
    <property type="project" value="TreeGrafter"/>
</dbReference>
<dbReference type="PRINTS" id="PR00619">
    <property type="entry name" value="GATAZNFINGER"/>
</dbReference>